<gene>
    <name evidence="1" type="ORF">E3O19_04365</name>
</gene>
<protein>
    <submittedName>
        <fullName evidence="1">Uncharacterized protein</fullName>
    </submittedName>
</protein>
<comment type="caution">
    <text evidence="1">The sequence shown here is derived from an EMBL/GenBank/DDBJ whole genome shotgun (WGS) entry which is preliminary data.</text>
</comment>
<keyword evidence="2" id="KW-1185">Reference proteome</keyword>
<dbReference type="Proteomes" id="UP000298412">
    <property type="component" value="Unassembled WGS sequence"/>
</dbReference>
<organism evidence="1 2">
    <name type="scientific">Cryobacterium algoritolerans</name>
    <dbReference type="NCBI Taxonomy" id="1259184"/>
    <lineage>
        <taxon>Bacteria</taxon>
        <taxon>Bacillati</taxon>
        <taxon>Actinomycetota</taxon>
        <taxon>Actinomycetes</taxon>
        <taxon>Micrococcales</taxon>
        <taxon>Microbacteriaceae</taxon>
        <taxon>Cryobacterium</taxon>
    </lineage>
</organism>
<dbReference type="AlphaFoldDB" id="A0A4R8X0K6"/>
<reference evidence="1 2" key="1">
    <citation type="submission" date="2019-03" db="EMBL/GenBank/DDBJ databases">
        <title>Genomics of glacier-inhabiting Cryobacterium strains.</title>
        <authorList>
            <person name="Liu Q."/>
            <person name="Xin Y.-H."/>
        </authorList>
    </citation>
    <scope>NUCLEOTIDE SEQUENCE [LARGE SCALE GENOMIC DNA]</scope>
    <source>
        <strain evidence="1 2">MDT1-3</strain>
    </source>
</reference>
<evidence type="ECO:0000313" key="1">
    <source>
        <dbReference type="EMBL" id="TFC18608.1"/>
    </source>
</evidence>
<dbReference type="EMBL" id="SOFP01000020">
    <property type="protein sequence ID" value="TFC18608.1"/>
    <property type="molecule type" value="Genomic_DNA"/>
</dbReference>
<accession>A0A4R8X0K6</accession>
<dbReference type="OrthoDB" id="5380150at2"/>
<evidence type="ECO:0000313" key="2">
    <source>
        <dbReference type="Proteomes" id="UP000298412"/>
    </source>
</evidence>
<dbReference type="RefSeq" id="WP_134565580.1">
    <property type="nucleotide sequence ID" value="NZ_SOFP01000020.1"/>
</dbReference>
<proteinExistence type="predicted"/>
<name>A0A4R8X0K6_9MICO</name>
<sequence>MPDHNKDAQCVEELRLDSTGVWRITTVGSTHVLDLVDGTATRIPGPEAAISVNDCCRPLRTLDRCRVGERGRWTMQSDDWSVDYYWQVTSTILRIQEVIPGGGDECAAAGNV</sequence>